<name>A0A4Z1D9C8_9ACTN</name>
<keyword evidence="3" id="KW-1185">Reference proteome</keyword>
<evidence type="ECO:0000313" key="3">
    <source>
        <dbReference type="Proteomes" id="UP000298159"/>
    </source>
</evidence>
<reference evidence="2 3" key="1">
    <citation type="submission" date="2019-04" db="EMBL/GenBank/DDBJ databases">
        <title>Streptomyces sp. nov. Bv016 isolated from bark of Buahinia variegata.</title>
        <authorList>
            <person name="Kanchanasin P."/>
            <person name="Tanasupawat S."/>
            <person name="Yuki M."/>
            <person name="Kudo T."/>
        </authorList>
    </citation>
    <scope>NUCLEOTIDE SEQUENCE [LARGE SCALE GENOMIC DNA]</scope>
    <source>
        <strain evidence="2 3">Bv016</strain>
    </source>
</reference>
<dbReference type="Proteomes" id="UP000298159">
    <property type="component" value="Unassembled WGS sequence"/>
</dbReference>
<sequence>MRRGLRRRGSGGGGVRLAHDPQSSIDRLCPRKSARGNEKAPHTGGDAAPMPTVRCDRWSVLISAAR</sequence>
<protein>
    <submittedName>
        <fullName evidence="2">Uncharacterized protein</fullName>
    </submittedName>
</protein>
<dbReference type="AlphaFoldDB" id="A0A4Z1D9C8"/>
<dbReference type="EMBL" id="SRRT01000003">
    <property type="protein sequence ID" value="TGN78213.1"/>
    <property type="molecule type" value="Genomic_DNA"/>
</dbReference>
<organism evidence="2 3">
    <name type="scientific">Streptomyces bauhiniae</name>
    <dbReference type="NCBI Taxonomy" id="2340725"/>
    <lineage>
        <taxon>Bacteria</taxon>
        <taxon>Bacillati</taxon>
        <taxon>Actinomycetota</taxon>
        <taxon>Actinomycetes</taxon>
        <taxon>Kitasatosporales</taxon>
        <taxon>Streptomycetaceae</taxon>
        <taxon>Streptomyces</taxon>
    </lineage>
</organism>
<feature type="region of interest" description="Disordered" evidence="1">
    <location>
        <begin position="1"/>
        <end position="51"/>
    </location>
</feature>
<evidence type="ECO:0000256" key="1">
    <source>
        <dbReference type="SAM" id="MobiDB-lite"/>
    </source>
</evidence>
<accession>A0A4Z1D9C8</accession>
<evidence type="ECO:0000313" key="2">
    <source>
        <dbReference type="EMBL" id="TGN78213.1"/>
    </source>
</evidence>
<gene>
    <name evidence="2" type="ORF">E5083_13600</name>
</gene>
<comment type="caution">
    <text evidence="2">The sequence shown here is derived from an EMBL/GenBank/DDBJ whole genome shotgun (WGS) entry which is preliminary data.</text>
</comment>
<proteinExistence type="predicted"/>